<dbReference type="EMBL" id="BAAAPB010000001">
    <property type="protein sequence ID" value="GAA1949563.1"/>
    <property type="molecule type" value="Genomic_DNA"/>
</dbReference>
<dbReference type="PANTHER" id="PTHR22913:SF12">
    <property type="entry name" value="MANNURONAN SYNTHASE"/>
    <property type="match status" value="1"/>
</dbReference>
<organism evidence="7 8">
    <name type="scientific">Nocardioides panacihumi</name>
    <dbReference type="NCBI Taxonomy" id="400774"/>
    <lineage>
        <taxon>Bacteria</taxon>
        <taxon>Bacillati</taxon>
        <taxon>Actinomycetota</taxon>
        <taxon>Actinomycetes</taxon>
        <taxon>Propionibacteriales</taxon>
        <taxon>Nocardioidaceae</taxon>
        <taxon>Nocardioides</taxon>
    </lineage>
</organism>
<evidence type="ECO:0000256" key="2">
    <source>
        <dbReference type="ARBA" id="ARBA00022475"/>
    </source>
</evidence>
<keyword evidence="6" id="KW-1133">Transmembrane helix</keyword>
<keyword evidence="8" id="KW-1185">Reference proteome</keyword>
<evidence type="ECO:0000256" key="6">
    <source>
        <dbReference type="SAM" id="Phobius"/>
    </source>
</evidence>
<evidence type="ECO:0000313" key="7">
    <source>
        <dbReference type="EMBL" id="GAA1949563.1"/>
    </source>
</evidence>
<keyword evidence="6" id="KW-0812">Transmembrane</keyword>
<feature type="transmembrane region" description="Helical" evidence="6">
    <location>
        <begin position="326"/>
        <end position="348"/>
    </location>
</feature>
<keyword evidence="4" id="KW-0808">Transferase</keyword>
<proteinExistence type="predicted"/>
<feature type="transmembrane region" description="Helical" evidence="6">
    <location>
        <begin position="354"/>
        <end position="373"/>
    </location>
</feature>
<keyword evidence="3" id="KW-0328">Glycosyltransferase</keyword>
<comment type="caution">
    <text evidence="7">The sequence shown here is derived from an EMBL/GenBank/DDBJ whole genome shotgun (WGS) entry which is preliminary data.</text>
</comment>
<evidence type="ECO:0000313" key="8">
    <source>
        <dbReference type="Proteomes" id="UP001500571"/>
    </source>
</evidence>
<comment type="subcellular location">
    <subcellularLocation>
        <location evidence="1">Cell membrane</location>
    </subcellularLocation>
</comment>
<dbReference type="Pfam" id="PF13641">
    <property type="entry name" value="Glyco_tranf_2_3"/>
    <property type="match status" value="1"/>
</dbReference>
<dbReference type="InterPro" id="IPR029044">
    <property type="entry name" value="Nucleotide-diphossugar_trans"/>
</dbReference>
<dbReference type="SUPFAM" id="SSF53448">
    <property type="entry name" value="Nucleotide-diphospho-sugar transferases"/>
    <property type="match status" value="1"/>
</dbReference>
<name>A0ABN2QCF3_9ACTN</name>
<sequence length="450" mass="50095">MSRSRALAIGLLVAIVVIIFTLWSRHVERPVWYGVVLLAYLVGRTLLSMLNRPITAASRGSGRAPEMGHLTVSVVVPFYNEDPGSLRACLDSLLAQSRRPQQVVVVDDGSPDPAAYDVAVGLQARASELGIDLVALRSPVNRGKREGLLTGVDASPAAKIIVGVDSDTVLDPDALLHGLQAFADRRVEAVTGLVLVANHRRNLLTRLTDLRYANAFLVDRGAQSTLGSVLCVCGSLAFYRRGVIEDNRDDFAHQTFLGRPAVAGDDRRLTNYALRRGKVVSQHNAVAWTLAPERLPHFLRQQVRWNRSFVRESIWAVQHLGPRRPAFWFSAMELTSWIMFTVTLWLALVIRPVLSAEFIFTTYLLYSVLLAYARSVRYLEVTRRHVGRWERWGVLAIAPLYALLSIVMLLVVRVWALSTLRNSRWGTRTHVEVLAADDMATHGQPAEARS</sequence>
<dbReference type="PANTHER" id="PTHR22913">
    <property type="entry name" value="HYALURONAN SYNTHASE"/>
    <property type="match status" value="1"/>
</dbReference>
<evidence type="ECO:0000256" key="4">
    <source>
        <dbReference type="ARBA" id="ARBA00022679"/>
    </source>
</evidence>
<reference evidence="7 8" key="1">
    <citation type="journal article" date="2019" name="Int. J. Syst. Evol. Microbiol.">
        <title>The Global Catalogue of Microorganisms (GCM) 10K type strain sequencing project: providing services to taxonomists for standard genome sequencing and annotation.</title>
        <authorList>
            <consortium name="The Broad Institute Genomics Platform"/>
            <consortium name="The Broad Institute Genome Sequencing Center for Infectious Disease"/>
            <person name="Wu L."/>
            <person name="Ma J."/>
        </authorList>
    </citation>
    <scope>NUCLEOTIDE SEQUENCE [LARGE SCALE GENOMIC DNA]</scope>
    <source>
        <strain evidence="7 8">JCM 15309</strain>
    </source>
</reference>
<evidence type="ECO:0000256" key="5">
    <source>
        <dbReference type="ARBA" id="ARBA00023136"/>
    </source>
</evidence>
<accession>A0ABN2QCF3</accession>
<evidence type="ECO:0000256" key="3">
    <source>
        <dbReference type="ARBA" id="ARBA00022676"/>
    </source>
</evidence>
<dbReference type="Gene3D" id="3.90.550.10">
    <property type="entry name" value="Spore Coat Polysaccharide Biosynthesis Protein SpsA, Chain A"/>
    <property type="match status" value="1"/>
</dbReference>
<feature type="transmembrane region" description="Helical" evidence="6">
    <location>
        <begin position="394"/>
        <end position="416"/>
    </location>
</feature>
<feature type="transmembrane region" description="Helical" evidence="6">
    <location>
        <begin position="7"/>
        <end position="25"/>
    </location>
</feature>
<protein>
    <submittedName>
        <fullName evidence="7">Hyaluronan synthase HasA</fullName>
    </submittedName>
</protein>
<keyword evidence="5 6" id="KW-0472">Membrane</keyword>
<dbReference type="Proteomes" id="UP001500571">
    <property type="component" value="Unassembled WGS sequence"/>
</dbReference>
<keyword evidence="2" id="KW-1003">Cell membrane</keyword>
<evidence type="ECO:0000256" key="1">
    <source>
        <dbReference type="ARBA" id="ARBA00004236"/>
    </source>
</evidence>
<gene>
    <name evidence="7" type="primary">hasA</name>
    <name evidence="7" type="ORF">GCM10009798_05960</name>
</gene>
<feature type="transmembrane region" description="Helical" evidence="6">
    <location>
        <begin position="31"/>
        <end position="50"/>
    </location>
</feature>
<dbReference type="RefSeq" id="WP_344042255.1">
    <property type="nucleotide sequence ID" value="NZ_BAAAPB010000001.1"/>
</dbReference>